<protein>
    <recommendedName>
        <fullName evidence="3">DUF2853 family protein</fullName>
    </recommendedName>
</protein>
<reference evidence="1 2" key="1">
    <citation type="journal article" date="2013" name="Mar. Genomics">
        <title>Expression of sulfatases in Rhodopirellula baltica and the diversity of sulfatases in the genus Rhodopirellula.</title>
        <authorList>
            <person name="Wegner C.E."/>
            <person name="Richter-Heitmann T."/>
            <person name="Klindworth A."/>
            <person name="Klockow C."/>
            <person name="Richter M."/>
            <person name="Achstetter T."/>
            <person name="Glockner F.O."/>
            <person name="Harder J."/>
        </authorList>
    </citation>
    <scope>NUCLEOTIDE SEQUENCE [LARGE SCALE GENOMIC DNA]</scope>
    <source>
        <strain evidence="1 2">SM41</strain>
    </source>
</reference>
<proteinExistence type="predicted"/>
<dbReference type="AlphaFoldDB" id="M5TXA9"/>
<dbReference type="EMBL" id="ANOH01000326">
    <property type="protein sequence ID" value="EMI53815.1"/>
    <property type="molecule type" value="Genomic_DNA"/>
</dbReference>
<dbReference type="PATRIC" id="fig|1263870.3.peg.5028"/>
<organism evidence="1 2">
    <name type="scientific">Rhodopirellula sallentina SM41</name>
    <dbReference type="NCBI Taxonomy" id="1263870"/>
    <lineage>
        <taxon>Bacteria</taxon>
        <taxon>Pseudomonadati</taxon>
        <taxon>Planctomycetota</taxon>
        <taxon>Planctomycetia</taxon>
        <taxon>Pirellulales</taxon>
        <taxon>Pirellulaceae</taxon>
        <taxon>Rhodopirellula</taxon>
    </lineage>
</organism>
<dbReference type="RefSeq" id="WP_008683950.1">
    <property type="nucleotide sequence ID" value="NZ_ANOH01000326.1"/>
</dbReference>
<keyword evidence="2" id="KW-1185">Reference proteome</keyword>
<name>M5TXA9_9BACT</name>
<evidence type="ECO:0000313" key="1">
    <source>
        <dbReference type="EMBL" id="EMI53815.1"/>
    </source>
</evidence>
<dbReference type="Gene3D" id="1.10.238.120">
    <property type="entry name" value="Jann4075-like"/>
    <property type="match status" value="1"/>
</dbReference>
<sequence length="104" mass="11285">MSKYLENVKKYVDSPNENAVEALVGHLGLALESRDSAVVAATDDEELARIKTGYCSKTLDLSSEEADKALAAVCEKMKGDTAKCRVTFYYLLAEASDSMDRLAA</sequence>
<dbReference type="SUPFAM" id="SSF158587">
    <property type="entry name" value="Jann4075-like"/>
    <property type="match status" value="1"/>
</dbReference>
<dbReference type="InterPro" id="IPR023154">
    <property type="entry name" value="Jann4075-like_sf"/>
</dbReference>
<evidence type="ECO:0000313" key="2">
    <source>
        <dbReference type="Proteomes" id="UP000011885"/>
    </source>
</evidence>
<evidence type="ECO:0008006" key="3">
    <source>
        <dbReference type="Google" id="ProtNLM"/>
    </source>
</evidence>
<gene>
    <name evidence="1" type="ORF">RSSM_04752</name>
</gene>
<comment type="caution">
    <text evidence="1">The sequence shown here is derived from an EMBL/GenBank/DDBJ whole genome shotgun (WGS) entry which is preliminary data.</text>
</comment>
<dbReference type="InterPro" id="IPR021274">
    <property type="entry name" value="DUF2853"/>
</dbReference>
<accession>M5TXA9</accession>
<dbReference type="OrthoDB" id="9812542at2"/>
<dbReference type="Pfam" id="PF11015">
    <property type="entry name" value="DUF2853"/>
    <property type="match status" value="1"/>
</dbReference>
<dbReference type="Proteomes" id="UP000011885">
    <property type="component" value="Unassembled WGS sequence"/>
</dbReference>